<sequence length="40" mass="4820">MVRGIHYNNLEVLGEMLKVEEQLPMQVDERNIRGIRVYLY</sequence>
<evidence type="ECO:0000313" key="1">
    <source>
        <dbReference type="EMBL" id="EGQ21521.1"/>
    </source>
</evidence>
<accession>F9DWR7</accession>
<dbReference type="HOGENOM" id="CLU_3296746_0_0_9"/>
<gene>
    <name evidence="1" type="ORF">HMPREF9372_3248</name>
</gene>
<proteinExistence type="predicted"/>
<dbReference type="AlphaFoldDB" id="F9DWR7"/>
<reference evidence="1 2" key="1">
    <citation type="submission" date="2011-04" db="EMBL/GenBank/DDBJ databases">
        <authorList>
            <person name="Muzny D."/>
            <person name="Qin X."/>
            <person name="Deng J."/>
            <person name="Jiang H."/>
            <person name="Liu Y."/>
            <person name="Qu J."/>
            <person name="Song X.-Z."/>
            <person name="Zhang L."/>
            <person name="Thornton R."/>
            <person name="Coyle M."/>
            <person name="Francisco L."/>
            <person name="Jackson L."/>
            <person name="Javaid M."/>
            <person name="Korchina V."/>
            <person name="Kovar C."/>
            <person name="Mata R."/>
            <person name="Mathew T."/>
            <person name="Ngo R."/>
            <person name="Nguyen L."/>
            <person name="Nguyen N."/>
            <person name="Okwuonu G."/>
            <person name="Ongeri F."/>
            <person name="Pham C."/>
            <person name="Simmons D."/>
            <person name="Wilczek-Boney K."/>
            <person name="Hale W."/>
            <person name="Jakkamsetti A."/>
            <person name="Pham P."/>
            <person name="Ruth R."/>
            <person name="San Lucas F."/>
            <person name="Warren J."/>
            <person name="Zhang J."/>
            <person name="Zhao Z."/>
            <person name="Zhou C."/>
            <person name="Zhu D."/>
            <person name="Lee S."/>
            <person name="Bess C."/>
            <person name="Blankenburg K."/>
            <person name="Forbes L."/>
            <person name="Fu Q."/>
            <person name="Gubbala S."/>
            <person name="Hirani K."/>
            <person name="Jayaseelan J.C."/>
            <person name="Lara F."/>
            <person name="Munidasa M."/>
            <person name="Palculict T."/>
            <person name="Patil S."/>
            <person name="Pu L.-L."/>
            <person name="Saada N."/>
            <person name="Tang L."/>
            <person name="Weissenberger G."/>
            <person name="Zhu Y."/>
            <person name="Hemphill L."/>
            <person name="Shang Y."/>
            <person name="Youmans B."/>
            <person name="Ayvaz T."/>
            <person name="Ross M."/>
            <person name="Santibanez J."/>
            <person name="Aqrawi P."/>
            <person name="Gross S."/>
            <person name="Joshi V."/>
            <person name="Fowler G."/>
            <person name="Nazareth L."/>
            <person name="Reid J."/>
            <person name="Worley K."/>
            <person name="Petrosino J."/>
            <person name="Highlander S."/>
            <person name="Gibbs R."/>
        </authorList>
    </citation>
    <scope>NUCLEOTIDE SEQUENCE [LARGE SCALE GENOMIC DNA]</scope>
    <source>
        <strain evidence="1 2">2681</strain>
    </source>
</reference>
<dbReference type="Proteomes" id="UP000005316">
    <property type="component" value="Unassembled WGS sequence"/>
</dbReference>
<protein>
    <submittedName>
        <fullName evidence="1">Uncharacterized protein</fullName>
    </submittedName>
</protein>
<name>F9DWR7_9BACL</name>
<comment type="caution">
    <text evidence="1">The sequence shown here is derived from an EMBL/GenBank/DDBJ whole genome shotgun (WGS) entry which is preliminary data.</text>
</comment>
<dbReference type="EMBL" id="AFPZ01000102">
    <property type="protein sequence ID" value="EGQ21521.1"/>
    <property type="molecule type" value="Genomic_DNA"/>
</dbReference>
<evidence type="ECO:0000313" key="2">
    <source>
        <dbReference type="Proteomes" id="UP000005316"/>
    </source>
</evidence>
<organism evidence="1 2">
    <name type="scientific">Sporosarcina newyorkensis 2681</name>
    <dbReference type="NCBI Taxonomy" id="1027292"/>
    <lineage>
        <taxon>Bacteria</taxon>
        <taxon>Bacillati</taxon>
        <taxon>Bacillota</taxon>
        <taxon>Bacilli</taxon>
        <taxon>Bacillales</taxon>
        <taxon>Caryophanaceae</taxon>
        <taxon>Sporosarcina</taxon>
    </lineage>
</organism>